<dbReference type="GO" id="GO:0006289">
    <property type="term" value="P:nucleotide-excision repair"/>
    <property type="evidence" value="ECO:0007669"/>
    <property type="project" value="UniProtKB-UniRule"/>
</dbReference>
<gene>
    <name evidence="9" type="ORF">CLODIP_2_CD06555</name>
</gene>
<dbReference type="CDD" id="cd14427">
    <property type="entry name" value="UBA2_HR23A"/>
    <property type="match status" value="1"/>
</dbReference>
<dbReference type="AlphaFoldDB" id="A0A8S1CB89"/>
<feature type="domain" description="UBA" evidence="7">
    <location>
        <begin position="131"/>
        <end position="173"/>
    </location>
</feature>
<keyword evidence="4 5" id="KW-0539">Nucleus</keyword>
<dbReference type="Pfam" id="PF00240">
    <property type="entry name" value="ubiquitin"/>
    <property type="match status" value="1"/>
</dbReference>
<dbReference type="InterPro" id="IPR015940">
    <property type="entry name" value="UBA"/>
</dbReference>
<dbReference type="PANTHER" id="PTHR10621">
    <property type="entry name" value="UV EXCISION REPAIR PROTEIN RAD23"/>
    <property type="match status" value="1"/>
</dbReference>
<evidence type="ECO:0000256" key="3">
    <source>
        <dbReference type="ARBA" id="ARBA00023204"/>
    </source>
</evidence>
<organism evidence="9 10">
    <name type="scientific">Cloeon dipterum</name>
    <dbReference type="NCBI Taxonomy" id="197152"/>
    <lineage>
        <taxon>Eukaryota</taxon>
        <taxon>Metazoa</taxon>
        <taxon>Ecdysozoa</taxon>
        <taxon>Arthropoda</taxon>
        <taxon>Hexapoda</taxon>
        <taxon>Insecta</taxon>
        <taxon>Pterygota</taxon>
        <taxon>Palaeoptera</taxon>
        <taxon>Ephemeroptera</taxon>
        <taxon>Pisciforma</taxon>
        <taxon>Baetidae</taxon>
        <taxon>Cloeon</taxon>
    </lineage>
</organism>
<dbReference type="SUPFAM" id="SSF101238">
    <property type="entry name" value="XPC-binding domain"/>
    <property type="match status" value="1"/>
</dbReference>
<reference evidence="9 10" key="1">
    <citation type="submission" date="2020-04" db="EMBL/GenBank/DDBJ databases">
        <authorList>
            <person name="Alioto T."/>
            <person name="Alioto T."/>
            <person name="Gomez Garrido J."/>
        </authorList>
    </citation>
    <scope>NUCLEOTIDE SEQUENCE [LARGE SCALE GENOMIC DNA]</scope>
</reference>
<dbReference type="GO" id="GO:0005654">
    <property type="term" value="C:nucleoplasm"/>
    <property type="evidence" value="ECO:0007669"/>
    <property type="project" value="TreeGrafter"/>
</dbReference>
<dbReference type="GO" id="GO:0043161">
    <property type="term" value="P:proteasome-mediated ubiquitin-dependent protein catabolic process"/>
    <property type="evidence" value="ECO:0007669"/>
    <property type="project" value="UniProtKB-UniRule"/>
</dbReference>
<dbReference type="InterPro" id="IPR015360">
    <property type="entry name" value="XPC-bd"/>
</dbReference>
<dbReference type="InterPro" id="IPR029071">
    <property type="entry name" value="Ubiquitin-like_domsf"/>
</dbReference>
<keyword evidence="3 5" id="KW-0234">DNA repair</keyword>
<comment type="function">
    <text evidence="5">Multiubiquitin chain receptor involved in modulation of proteasomal degradation. Involved in nucleotide excision repair.</text>
</comment>
<dbReference type="FunFam" id="1.10.8.10:FF:000003">
    <property type="entry name" value="UV excision repair protein RAD23 homolog"/>
    <property type="match status" value="1"/>
</dbReference>
<feature type="domain" description="Ubiquitin-like" evidence="8">
    <location>
        <begin position="1"/>
        <end position="79"/>
    </location>
</feature>
<proteinExistence type="inferred from homology"/>
<dbReference type="SMART" id="SM00727">
    <property type="entry name" value="STI1"/>
    <property type="match status" value="1"/>
</dbReference>
<dbReference type="FunFam" id="1.10.10.540:FF:000001">
    <property type="entry name" value="UV excision repair protein RAD23 B"/>
    <property type="match status" value="1"/>
</dbReference>
<dbReference type="FunFam" id="1.10.8.10:FF:000002">
    <property type="entry name" value="UV excision repair protein RAD23 homolog"/>
    <property type="match status" value="1"/>
</dbReference>
<comment type="caution">
    <text evidence="9">The sequence shown here is derived from an EMBL/GenBank/DDBJ whole genome shotgun (WGS) entry which is preliminary data.</text>
</comment>
<dbReference type="SUPFAM" id="SSF54236">
    <property type="entry name" value="Ubiquitin-like"/>
    <property type="match status" value="1"/>
</dbReference>
<feature type="domain" description="UBA" evidence="7">
    <location>
        <begin position="294"/>
        <end position="334"/>
    </location>
</feature>
<keyword evidence="1" id="KW-0677">Repeat</keyword>
<protein>
    <recommendedName>
        <fullName evidence="5">UV excision repair protein RAD23</fullName>
    </recommendedName>
</protein>
<dbReference type="NCBIfam" id="TIGR00601">
    <property type="entry name" value="rad23"/>
    <property type="match status" value="1"/>
</dbReference>
<dbReference type="PANTHER" id="PTHR10621:SF0">
    <property type="entry name" value="UV EXCISION REPAIR PROTEIN RAD23"/>
    <property type="match status" value="1"/>
</dbReference>
<comment type="subcellular location">
    <subcellularLocation>
        <location evidence="5">Nucleus</location>
    </subcellularLocation>
    <subcellularLocation>
        <location evidence="5">Cytoplasm</location>
    </subcellularLocation>
</comment>
<dbReference type="FunFam" id="3.10.20.90:FF:000254">
    <property type="entry name" value="UV excision repair protein Rad23"/>
    <property type="match status" value="1"/>
</dbReference>
<dbReference type="InterPro" id="IPR006636">
    <property type="entry name" value="STI1_HS-bd"/>
</dbReference>
<dbReference type="Pfam" id="PF00627">
    <property type="entry name" value="UBA"/>
    <property type="match status" value="2"/>
</dbReference>
<evidence type="ECO:0000256" key="1">
    <source>
        <dbReference type="ARBA" id="ARBA00022737"/>
    </source>
</evidence>
<evidence type="ECO:0000313" key="10">
    <source>
        <dbReference type="Proteomes" id="UP000494165"/>
    </source>
</evidence>
<dbReference type="OrthoDB" id="419317at2759"/>
<evidence type="ECO:0000313" key="9">
    <source>
        <dbReference type="EMBL" id="CAB3365704.1"/>
    </source>
</evidence>
<dbReference type="PROSITE" id="PS50030">
    <property type="entry name" value="UBA"/>
    <property type="match status" value="2"/>
</dbReference>
<keyword evidence="2 5" id="KW-0227">DNA damage</keyword>
<dbReference type="SMART" id="SM00165">
    <property type="entry name" value="UBA"/>
    <property type="match status" value="2"/>
</dbReference>
<dbReference type="Gene3D" id="1.10.10.540">
    <property type="entry name" value="XPC-binding domain"/>
    <property type="match status" value="1"/>
</dbReference>
<evidence type="ECO:0000256" key="2">
    <source>
        <dbReference type="ARBA" id="ARBA00022763"/>
    </source>
</evidence>
<dbReference type="GO" id="GO:0003684">
    <property type="term" value="F:damaged DNA binding"/>
    <property type="evidence" value="ECO:0007669"/>
    <property type="project" value="UniProtKB-UniRule"/>
</dbReference>
<dbReference type="CDD" id="cd01805">
    <property type="entry name" value="Ubl_Rad23"/>
    <property type="match status" value="1"/>
</dbReference>
<evidence type="ECO:0000256" key="4">
    <source>
        <dbReference type="ARBA" id="ARBA00023242"/>
    </source>
</evidence>
<dbReference type="EMBL" id="CADEPI010000022">
    <property type="protein sequence ID" value="CAB3365704.1"/>
    <property type="molecule type" value="Genomic_DNA"/>
</dbReference>
<dbReference type="SUPFAM" id="SSF46934">
    <property type="entry name" value="UBA-like"/>
    <property type="match status" value="2"/>
</dbReference>
<dbReference type="PROSITE" id="PS50053">
    <property type="entry name" value="UBIQUITIN_2"/>
    <property type="match status" value="1"/>
</dbReference>
<dbReference type="InterPro" id="IPR004806">
    <property type="entry name" value="Rad23"/>
</dbReference>
<dbReference type="Gene3D" id="3.10.20.90">
    <property type="entry name" value="Phosphatidylinositol 3-kinase Catalytic Subunit, Chain A, domain 1"/>
    <property type="match status" value="1"/>
</dbReference>
<sequence length="338" mass="37247">MKVTVKNLQQETFQIEIAATSTVKQLKEKIEKEKGAHQYNATMQKLIYSGKILEDPSLISSLNIDEKKFIVCLVTKPKEAPLDVTPADPREISTEEEQPTAPESNPIRAEERTAQAEGGSGAAAGDSVILPPDEFQVMVRNIVDMGYPESEVRVALRASFNNPDRAVEYLISGIPNLNLDDPVEERAIDVGGLEREQPEGREDPLAFLRTQPQFQQMRQVVQQDPQLLNAVLQQIGQNNPALLQMITENQEAFVRMMNEPAAGDATPRHAAAAAAALAEDDGEGVPTQTIQISPQDKLAIDRLKDLGFPEHLVVQAYFACEKNENLAANFLLSQNPDD</sequence>
<accession>A0A8S1CB89</accession>
<keyword evidence="5" id="KW-0963">Cytoplasm</keyword>
<feature type="region of interest" description="Disordered" evidence="6">
    <location>
        <begin position="82"/>
        <end position="128"/>
    </location>
</feature>
<dbReference type="GO" id="GO:0031593">
    <property type="term" value="F:polyubiquitin modification-dependent protein binding"/>
    <property type="evidence" value="ECO:0007669"/>
    <property type="project" value="UniProtKB-UniRule"/>
</dbReference>
<dbReference type="PRINTS" id="PR01839">
    <property type="entry name" value="RAD23PROTEIN"/>
</dbReference>
<evidence type="ECO:0000259" key="8">
    <source>
        <dbReference type="PROSITE" id="PS50053"/>
    </source>
</evidence>
<dbReference type="SMART" id="SM00213">
    <property type="entry name" value="UBQ"/>
    <property type="match status" value="1"/>
</dbReference>
<dbReference type="Pfam" id="PF09280">
    <property type="entry name" value="XPC-binding"/>
    <property type="match status" value="1"/>
</dbReference>
<dbReference type="InterPro" id="IPR000626">
    <property type="entry name" value="Ubiquitin-like_dom"/>
</dbReference>
<dbReference type="GO" id="GO:0005829">
    <property type="term" value="C:cytosol"/>
    <property type="evidence" value="ECO:0007669"/>
    <property type="project" value="TreeGrafter"/>
</dbReference>
<comment type="similarity">
    <text evidence="5">Belongs to the RAD23 family.</text>
</comment>
<dbReference type="Proteomes" id="UP000494165">
    <property type="component" value="Unassembled WGS sequence"/>
</dbReference>
<evidence type="ECO:0000256" key="5">
    <source>
        <dbReference type="RuleBase" id="RU367049"/>
    </source>
</evidence>
<keyword evidence="10" id="KW-1185">Reference proteome</keyword>
<dbReference type="Gene3D" id="1.10.8.10">
    <property type="entry name" value="DNA helicase RuvA subunit, C-terminal domain"/>
    <property type="match status" value="2"/>
</dbReference>
<dbReference type="InterPro" id="IPR009060">
    <property type="entry name" value="UBA-like_sf"/>
</dbReference>
<name>A0A8S1CB89_9INSE</name>
<dbReference type="GO" id="GO:0070628">
    <property type="term" value="F:proteasome binding"/>
    <property type="evidence" value="ECO:0007669"/>
    <property type="project" value="TreeGrafter"/>
</dbReference>
<dbReference type="GO" id="GO:0043130">
    <property type="term" value="F:ubiquitin binding"/>
    <property type="evidence" value="ECO:0007669"/>
    <property type="project" value="UniProtKB-UniRule"/>
</dbReference>
<evidence type="ECO:0000259" key="7">
    <source>
        <dbReference type="PROSITE" id="PS50030"/>
    </source>
</evidence>
<evidence type="ECO:0000256" key="6">
    <source>
        <dbReference type="SAM" id="MobiDB-lite"/>
    </source>
</evidence>
<dbReference type="InterPro" id="IPR036353">
    <property type="entry name" value="XPC-bd_sf"/>
</dbReference>